<dbReference type="GO" id="GO:0005634">
    <property type="term" value="C:nucleus"/>
    <property type="evidence" value="ECO:0007669"/>
    <property type="project" value="TreeGrafter"/>
</dbReference>
<proteinExistence type="inferred from homology"/>
<dbReference type="GO" id="GO:0110078">
    <property type="term" value="C:TTT Hsp90 cochaperone complex"/>
    <property type="evidence" value="ECO:0007669"/>
    <property type="project" value="InterPro"/>
</dbReference>
<dbReference type="EMBL" id="QEAO01000057">
    <property type="protein sequence ID" value="TPX30764.1"/>
    <property type="molecule type" value="Genomic_DNA"/>
</dbReference>
<comment type="caution">
    <text evidence="2">The sequence shown here is derived from an EMBL/GenBank/DDBJ whole genome shotgun (WGS) entry which is preliminary data.</text>
</comment>
<dbReference type="OrthoDB" id="6417021at2759"/>
<evidence type="ECO:0008006" key="4">
    <source>
        <dbReference type="Google" id="ProtNLM"/>
    </source>
</evidence>
<evidence type="ECO:0000256" key="1">
    <source>
        <dbReference type="ARBA" id="ARBA00034736"/>
    </source>
</evidence>
<gene>
    <name evidence="2" type="ORF">SmJEL517_g05733</name>
</gene>
<dbReference type="SUPFAM" id="SSF48371">
    <property type="entry name" value="ARM repeat"/>
    <property type="match status" value="1"/>
</dbReference>
<comment type="similarity">
    <text evidence="1">Belongs to the TTI2 family.</text>
</comment>
<organism evidence="2 3">
    <name type="scientific">Synchytrium microbalum</name>
    <dbReference type="NCBI Taxonomy" id="1806994"/>
    <lineage>
        <taxon>Eukaryota</taxon>
        <taxon>Fungi</taxon>
        <taxon>Fungi incertae sedis</taxon>
        <taxon>Chytridiomycota</taxon>
        <taxon>Chytridiomycota incertae sedis</taxon>
        <taxon>Chytridiomycetes</taxon>
        <taxon>Synchytriales</taxon>
        <taxon>Synchytriaceae</taxon>
        <taxon>Synchytrium</taxon>
    </lineage>
</organism>
<dbReference type="GO" id="GO:0005829">
    <property type="term" value="C:cytosol"/>
    <property type="evidence" value="ECO:0007669"/>
    <property type="project" value="TreeGrafter"/>
</dbReference>
<dbReference type="Proteomes" id="UP000319731">
    <property type="component" value="Unassembled WGS sequence"/>
</dbReference>
<reference evidence="2 3" key="1">
    <citation type="journal article" date="2019" name="Sci. Rep.">
        <title>Comparative genomics of chytrid fungi reveal insights into the obligate biotrophic and pathogenic lifestyle of Synchytrium endobioticum.</title>
        <authorList>
            <person name="van de Vossenberg B.T.L.H."/>
            <person name="Warris S."/>
            <person name="Nguyen H.D.T."/>
            <person name="van Gent-Pelzer M.P.E."/>
            <person name="Joly D.L."/>
            <person name="van de Geest H.C."/>
            <person name="Bonants P.J.M."/>
            <person name="Smith D.S."/>
            <person name="Levesque C.A."/>
            <person name="van der Lee T.A.J."/>
        </authorList>
    </citation>
    <scope>NUCLEOTIDE SEQUENCE [LARGE SCALE GENOMIC DNA]</scope>
    <source>
        <strain evidence="2 3">JEL517</strain>
    </source>
</reference>
<accession>A0A507BY85</accession>
<dbReference type="InterPro" id="IPR018870">
    <property type="entry name" value="Tti2"/>
</dbReference>
<evidence type="ECO:0000313" key="2">
    <source>
        <dbReference type="EMBL" id="TPX30764.1"/>
    </source>
</evidence>
<dbReference type="STRING" id="1806994.A0A507BY85"/>
<dbReference type="RefSeq" id="XP_031022352.1">
    <property type="nucleotide sequence ID" value="XM_031171659.1"/>
</dbReference>
<dbReference type="AlphaFoldDB" id="A0A507BY85"/>
<sequence>MLVMSEHQPMLHLDQQYALNDQPGTDLLCTLIQAHPLDINACRRTYTSLPITKLISSTVMKALASRLRVPLDILSDEPDQLTKRDTYLILVSETLPFLTEIAAEISTISPDTELQLLVTAATFLADKEHRIWSSQQTHQLATQLLQSLSTNTRTLVAKHLVNILSIHVKPYFAHHPNIDKQELKQQPRNGDSKVTMTDFFQDQKWKSEYPESPFILAWCLLQVQQPELQKVQGLVIPTLLTLLDDFDPKYKTLGVQLTRHVIIDNTAPSEIRVTGLGDVFFDALITCLSYHSDPDLLEEAISTSLDLSSVIQVKGTEALHARYERITDVFTKGFLMSIGGKVRVIQIYLQTIPLLFEKIGVLGVQYLKQLLISCCEVLALQYCEVDTRTLATQAIASIINVGWPRIDAYRGSILSAIASAWKHEASSDNEMKDVLVALCTLLKKACGPEFENDLRFLLEIDGNLFTSLVTPSLGD</sequence>
<dbReference type="InterPro" id="IPR011989">
    <property type="entry name" value="ARM-like"/>
</dbReference>
<name>A0A507BY85_9FUNG</name>
<evidence type="ECO:0000313" key="3">
    <source>
        <dbReference type="Proteomes" id="UP000319731"/>
    </source>
</evidence>
<dbReference type="Gene3D" id="1.25.10.10">
    <property type="entry name" value="Leucine-rich Repeat Variant"/>
    <property type="match status" value="1"/>
</dbReference>
<dbReference type="Pfam" id="PF10521">
    <property type="entry name" value="Tti2"/>
    <property type="match status" value="1"/>
</dbReference>
<keyword evidence="3" id="KW-1185">Reference proteome</keyword>
<dbReference type="PANTHER" id="PTHR32226:SF2">
    <property type="entry name" value="TELO2-INTERACTING PROTEIN 2"/>
    <property type="match status" value="1"/>
</dbReference>
<protein>
    <recommendedName>
        <fullName evidence="4">Tubulin-specific chaperone D C-terminal domain-containing protein</fullName>
    </recommendedName>
</protein>
<dbReference type="GeneID" id="42006956"/>
<dbReference type="PANTHER" id="PTHR32226">
    <property type="entry name" value="TELO2-INTERACTING PROTEIN 2"/>
    <property type="match status" value="1"/>
</dbReference>
<dbReference type="InterPro" id="IPR016024">
    <property type="entry name" value="ARM-type_fold"/>
</dbReference>